<evidence type="ECO:0000313" key="1">
    <source>
        <dbReference type="EnsemblMetazoa" id="Aqu2.1.08931_001"/>
    </source>
</evidence>
<name>A0A1X7T3J6_AMPQE</name>
<dbReference type="InParanoid" id="A0A1X7T3J6"/>
<accession>A0A1X7T3J6</accession>
<organism evidence="1">
    <name type="scientific">Amphimedon queenslandica</name>
    <name type="common">Sponge</name>
    <dbReference type="NCBI Taxonomy" id="400682"/>
    <lineage>
        <taxon>Eukaryota</taxon>
        <taxon>Metazoa</taxon>
        <taxon>Porifera</taxon>
        <taxon>Demospongiae</taxon>
        <taxon>Heteroscleromorpha</taxon>
        <taxon>Haplosclerida</taxon>
        <taxon>Niphatidae</taxon>
        <taxon>Amphimedon</taxon>
    </lineage>
</organism>
<protein>
    <submittedName>
        <fullName evidence="1">Uncharacterized protein</fullName>
    </submittedName>
</protein>
<proteinExistence type="predicted"/>
<dbReference type="AlphaFoldDB" id="A0A1X7T3J6"/>
<sequence length="70" mass="7909">KMFEDLVKDKLLFARVMWRNSNGILGVELHNLKSAGVSLNETIIIGKEFENKNGHPMEKEKTLAVQLMPG</sequence>
<reference evidence="1" key="1">
    <citation type="submission" date="2017-05" db="UniProtKB">
        <authorList>
            <consortium name="EnsemblMetazoa"/>
        </authorList>
    </citation>
    <scope>IDENTIFICATION</scope>
</reference>
<dbReference type="OrthoDB" id="7171700at2759"/>
<dbReference type="EnsemblMetazoa" id="Aqu2.1.08931_001">
    <property type="protein sequence ID" value="Aqu2.1.08931_001"/>
    <property type="gene ID" value="Aqu2.1.08931"/>
</dbReference>